<feature type="region of interest" description="Disordered" evidence="1">
    <location>
        <begin position="468"/>
        <end position="504"/>
    </location>
</feature>
<name>F0VZN0_9STRA</name>
<dbReference type="InterPro" id="IPR001611">
    <property type="entry name" value="Leu-rich_rpt"/>
</dbReference>
<dbReference type="InterPro" id="IPR040091">
    <property type="entry name" value="LRRC56"/>
</dbReference>
<dbReference type="PANTHER" id="PTHR22708:SF0">
    <property type="entry name" value="LEUCINE-RICH REPEAT-CONTAINING PROTEIN 56"/>
    <property type="match status" value="1"/>
</dbReference>
<dbReference type="PROSITE" id="PS51450">
    <property type="entry name" value="LRR"/>
    <property type="match status" value="2"/>
</dbReference>
<evidence type="ECO:0000313" key="2">
    <source>
        <dbReference type="EMBL" id="CCA14260.1"/>
    </source>
</evidence>
<dbReference type="InterPro" id="IPR032675">
    <property type="entry name" value="LRR_dom_sf"/>
</dbReference>
<dbReference type="HOGENOM" id="CLU_020100_0_0_1"/>
<dbReference type="AlphaFoldDB" id="F0VZN0"/>
<feature type="region of interest" description="Disordered" evidence="1">
    <location>
        <begin position="52"/>
        <end position="106"/>
    </location>
</feature>
<dbReference type="EMBL" id="FR824047">
    <property type="protein sequence ID" value="CCA14260.1"/>
    <property type="molecule type" value="Genomic_DNA"/>
</dbReference>
<feature type="compositionally biased region" description="Acidic residues" evidence="1">
    <location>
        <begin position="563"/>
        <end position="573"/>
    </location>
</feature>
<dbReference type="Gene3D" id="3.80.10.10">
    <property type="entry name" value="Ribonuclease Inhibitor"/>
    <property type="match status" value="1"/>
</dbReference>
<gene>
    <name evidence="2" type="primary">AlNc14C2G368</name>
    <name evidence="2" type="ORF">ALNC14_004030</name>
</gene>
<feature type="compositionally biased region" description="Polar residues" evidence="1">
    <location>
        <begin position="62"/>
        <end position="71"/>
    </location>
</feature>
<feature type="compositionally biased region" description="Polar residues" evidence="1">
    <location>
        <begin position="430"/>
        <end position="443"/>
    </location>
</feature>
<feature type="compositionally biased region" description="Basic and acidic residues" evidence="1">
    <location>
        <begin position="541"/>
        <end position="562"/>
    </location>
</feature>
<evidence type="ECO:0000256" key="1">
    <source>
        <dbReference type="SAM" id="MobiDB-lite"/>
    </source>
</evidence>
<dbReference type="SUPFAM" id="SSF52058">
    <property type="entry name" value="L domain-like"/>
    <property type="match status" value="1"/>
</dbReference>
<proteinExistence type="predicted"/>
<accession>F0VZN0</accession>
<dbReference type="PANTHER" id="PTHR22708">
    <property type="entry name" value="LEUCINE-RICH REPEAT-CONTAINING PROTEIN 56"/>
    <property type="match status" value="1"/>
</dbReference>
<dbReference type="Pfam" id="PF14580">
    <property type="entry name" value="LRR_9"/>
    <property type="match status" value="1"/>
</dbReference>
<reference evidence="2" key="2">
    <citation type="submission" date="2011-02" db="EMBL/GenBank/DDBJ databases">
        <authorList>
            <person name="MacLean D."/>
        </authorList>
    </citation>
    <scope>NUCLEOTIDE SEQUENCE</scope>
</reference>
<feature type="compositionally biased region" description="Polar residues" evidence="1">
    <location>
        <begin position="389"/>
        <end position="398"/>
    </location>
</feature>
<organism evidence="2">
    <name type="scientific">Albugo laibachii Nc14</name>
    <dbReference type="NCBI Taxonomy" id="890382"/>
    <lineage>
        <taxon>Eukaryota</taxon>
        <taxon>Sar</taxon>
        <taxon>Stramenopiles</taxon>
        <taxon>Oomycota</taxon>
        <taxon>Peronosporomycetes</taxon>
        <taxon>Albuginales</taxon>
        <taxon>Albuginaceae</taxon>
        <taxon>Albugo</taxon>
    </lineage>
</organism>
<feature type="region of interest" description="Disordered" evidence="1">
    <location>
        <begin position="420"/>
        <end position="443"/>
    </location>
</feature>
<feature type="region of interest" description="Disordered" evidence="1">
    <location>
        <begin position="367"/>
        <end position="398"/>
    </location>
</feature>
<feature type="compositionally biased region" description="Polar residues" evidence="1">
    <location>
        <begin position="79"/>
        <end position="99"/>
    </location>
</feature>
<sequence length="707" mass="79210">MIYGDRVADAPAHIAMESVHETTTTTDALHSLSSPVHSPAFRTRLRIRTLPRECNPTPHLSKANTWSSASKKTFIPRHATSSPKTPRGSSTPISSNNLAESEMRQKADPFDDLTEAKMRILCKAQDLECVVDCTISIDSRKQSTELIGQLLPSLKRLQFCNSFIASFRDLGTSLRVLKILDARECGIKHLDGISALANLEELYLSYNDITEIDYCFKHDELRVLDLEGNKIADENQVQHLAFCTHLRDVHLRKNPMTKLPHYRQLVVTMIPQVEILDGARVTEADRYSLSTDTKDEISDQKEYQSHKVAVLASPGNRDCRDEAFPRKREEASTYYGSTLTHGTHIVFAGNPTNSLRRHRNEIESDYTSNHFADGDNISDTEHPFHRPKNQQQNSVQSGDCFSFIDRRELITDTLDRANEFQSEQPKEPLVTNSQLVDSQQRQPHTLQKSLKELNMAVADVVGDEVVDNNTKDGLPGSDVPQPLPKFNRTSSSGYLGQELKSPDTGTFDHTIDCKSDTAASKLGITALSLHEMYSSFKECKVDKVGGPRPDDKSDRDGKKTSQAEEDNSDEGDGNPDRKAYPGKVSSKPMFNIFHGLRAIDQWNEQFEEEGPKSISQNCLNLVASPKSLSKHVGPANFESNETLVAIIRGECTLEIDLKTRDGFRRYFGGMDATRLEDVLKVAFSDHSKIARRLLLMKGFLRDDASTN</sequence>
<feature type="region of interest" description="Disordered" evidence="1">
    <location>
        <begin position="541"/>
        <end position="585"/>
    </location>
</feature>
<reference evidence="2" key="1">
    <citation type="journal article" date="2011" name="PLoS Biol.">
        <title>Gene gain and loss during evolution of obligate parasitism in the white rust pathogen of Arabidopsis thaliana.</title>
        <authorList>
            <person name="Kemen E."/>
            <person name="Gardiner A."/>
            <person name="Schultz-Larsen T."/>
            <person name="Kemen A.C."/>
            <person name="Balmuth A.L."/>
            <person name="Robert-Seilaniantz A."/>
            <person name="Bailey K."/>
            <person name="Holub E."/>
            <person name="Studholme D.J."/>
            <person name="Maclean D."/>
            <person name="Jones J.D."/>
        </authorList>
    </citation>
    <scope>NUCLEOTIDE SEQUENCE</scope>
</reference>
<protein>
    <submittedName>
        <fullName evidence="2">Uncharacterized protein AlNc14C2G368</fullName>
    </submittedName>
</protein>